<accession>A0A137NUB7</accession>
<keyword evidence="2" id="KW-0186">Copper</keyword>
<evidence type="ECO:0000313" key="6">
    <source>
        <dbReference type="Proteomes" id="UP000070444"/>
    </source>
</evidence>
<evidence type="ECO:0000313" key="5">
    <source>
        <dbReference type="EMBL" id="KXN66346.1"/>
    </source>
</evidence>
<dbReference type="PANTHER" id="PTHR11474:SF126">
    <property type="entry name" value="TYROSINASE-LIKE PROTEIN TYR-1-RELATED"/>
    <property type="match status" value="1"/>
</dbReference>
<sequence length="180" mass="21169">FAQKHVQYFESIHGVPMFFPWHRAYLADLERLLRTKDPKVSIPFWDWTQYYSNRNNDPIWQWFGKEGNRNRQNCVTAGVFSNFMVYYGPSMNERPSNRCFTRSPTPGTTFGCSSTDFTINVIDQKDTKSFWEYIENTCHNSVHAAIGGDFANFISTNDPLFFSHHAFVDAAWFLRQMRHP</sequence>
<dbReference type="SUPFAM" id="SSF48056">
    <property type="entry name" value="Di-copper centre-containing domain"/>
    <property type="match status" value="1"/>
</dbReference>
<dbReference type="Proteomes" id="UP000070444">
    <property type="component" value="Unassembled WGS sequence"/>
</dbReference>
<dbReference type="PROSITE" id="PS00497">
    <property type="entry name" value="TYROSINASE_1"/>
    <property type="match status" value="1"/>
</dbReference>
<protein>
    <submittedName>
        <fullName evidence="5">Di-copper centre-containing protein</fullName>
    </submittedName>
</protein>
<dbReference type="Gene3D" id="1.10.1280.10">
    <property type="entry name" value="Di-copper center containing domain from catechol oxidase"/>
    <property type="match status" value="1"/>
</dbReference>
<dbReference type="AlphaFoldDB" id="A0A137NUB7"/>
<dbReference type="InterPro" id="IPR002227">
    <property type="entry name" value="Tyrosinase_Cu-bd"/>
</dbReference>
<gene>
    <name evidence="5" type="ORF">CONCODRAFT_26291</name>
</gene>
<evidence type="ECO:0000259" key="3">
    <source>
        <dbReference type="PROSITE" id="PS00497"/>
    </source>
</evidence>
<feature type="domain" description="Tyrosinase copper-binding" evidence="4">
    <location>
        <begin position="158"/>
        <end position="169"/>
    </location>
</feature>
<feature type="non-terminal residue" evidence="5">
    <location>
        <position position="1"/>
    </location>
</feature>
<dbReference type="GO" id="GO:0046872">
    <property type="term" value="F:metal ion binding"/>
    <property type="evidence" value="ECO:0007669"/>
    <property type="project" value="UniProtKB-KW"/>
</dbReference>
<dbReference type="InterPro" id="IPR008922">
    <property type="entry name" value="Di-copper_centre_dom_sf"/>
</dbReference>
<evidence type="ECO:0000256" key="1">
    <source>
        <dbReference type="ARBA" id="ARBA00022723"/>
    </source>
</evidence>
<dbReference type="PROSITE" id="PS00498">
    <property type="entry name" value="TYROSINASE_2"/>
    <property type="match status" value="1"/>
</dbReference>
<dbReference type="GO" id="GO:0016491">
    <property type="term" value="F:oxidoreductase activity"/>
    <property type="evidence" value="ECO:0007669"/>
    <property type="project" value="InterPro"/>
</dbReference>
<dbReference type="EMBL" id="KQ964737">
    <property type="protein sequence ID" value="KXN66346.1"/>
    <property type="molecule type" value="Genomic_DNA"/>
</dbReference>
<reference evidence="5 6" key="1">
    <citation type="journal article" date="2015" name="Genome Biol. Evol.">
        <title>Phylogenomic analyses indicate that early fungi evolved digesting cell walls of algal ancestors of land plants.</title>
        <authorList>
            <person name="Chang Y."/>
            <person name="Wang S."/>
            <person name="Sekimoto S."/>
            <person name="Aerts A.L."/>
            <person name="Choi C."/>
            <person name="Clum A."/>
            <person name="LaButti K.M."/>
            <person name="Lindquist E.A."/>
            <person name="Yee Ngan C."/>
            <person name="Ohm R.A."/>
            <person name="Salamov A.A."/>
            <person name="Grigoriev I.V."/>
            <person name="Spatafora J.W."/>
            <person name="Berbee M.L."/>
        </authorList>
    </citation>
    <scope>NUCLEOTIDE SEQUENCE [LARGE SCALE GENOMIC DNA]</scope>
    <source>
        <strain evidence="5 6">NRRL 28638</strain>
    </source>
</reference>
<feature type="non-terminal residue" evidence="5">
    <location>
        <position position="180"/>
    </location>
</feature>
<keyword evidence="1" id="KW-0479">Metal-binding</keyword>
<organism evidence="5 6">
    <name type="scientific">Conidiobolus coronatus (strain ATCC 28846 / CBS 209.66 / NRRL 28638)</name>
    <name type="common">Delacroixia coronata</name>
    <dbReference type="NCBI Taxonomy" id="796925"/>
    <lineage>
        <taxon>Eukaryota</taxon>
        <taxon>Fungi</taxon>
        <taxon>Fungi incertae sedis</taxon>
        <taxon>Zoopagomycota</taxon>
        <taxon>Entomophthoromycotina</taxon>
        <taxon>Entomophthoromycetes</taxon>
        <taxon>Entomophthorales</taxon>
        <taxon>Ancylistaceae</taxon>
        <taxon>Conidiobolus</taxon>
    </lineage>
</organism>
<dbReference type="Pfam" id="PF00264">
    <property type="entry name" value="Tyrosinase"/>
    <property type="match status" value="1"/>
</dbReference>
<dbReference type="PANTHER" id="PTHR11474">
    <property type="entry name" value="TYROSINASE FAMILY MEMBER"/>
    <property type="match status" value="1"/>
</dbReference>
<feature type="domain" description="Tyrosinase copper-binding" evidence="3">
    <location>
        <begin position="13"/>
        <end position="30"/>
    </location>
</feature>
<dbReference type="STRING" id="796925.A0A137NUB7"/>
<evidence type="ECO:0000256" key="2">
    <source>
        <dbReference type="ARBA" id="ARBA00023008"/>
    </source>
</evidence>
<dbReference type="OrthoDB" id="6132182at2759"/>
<name>A0A137NUB7_CONC2</name>
<proteinExistence type="predicted"/>
<dbReference type="InterPro" id="IPR050316">
    <property type="entry name" value="Tyrosinase/Hemocyanin"/>
</dbReference>
<keyword evidence="6" id="KW-1185">Reference proteome</keyword>
<evidence type="ECO:0000259" key="4">
    <source>
        <dbReference type="PROSITE" id="PS00498"/>
    </source>
</evidence>
<dbReference type="PRINTS" id="PR00092">
    <property type="entry name" value="TYROSINASE"/>
</dbReference>